<dbReference type="KEGG" id="rfe:RF_1345"/>
<dbReference type="EMBL" id="CP000053">
    <property type="protein sequence ID" value="AAY62196.1"/>
    <property type="molecule type" value="Genomic_DNA"/>
</dbReference>
<dbReference type="InterPro" id="IPR050156">
    <property type="entry name" value="TC-AMP_synthase_SUA5"/>
</dbReference>
<comment type="similarity">
    <text evidence="2 13">Belongs to the SUA5 family.</text>
</comment>
<comment type="catalytic activity">
    <reaction evidence="12 13">
        <text>L-threonine + hydrogencarbonate + ATP = L-threonylcarbamoyladenylate + diphosphate + H2O</text>
        <dbReference type="Rhea" id="RHEA:36407"/>
        <dbReference type="ChEBI" id="CHEBI:15377"/>
        <dbReference type="ChEBI" id="CHEBI:17544"/>
        <dbReference type="ChEBI" id="CHEBI:30616"/>
        <dbReference type="ChEBI" id="CHEBI:33019"/>
        <dbReference type="ChEBI" id="CHEBI:57926"/>
        <dbReference type="ChEBI" id="CHEBI:73682"/>
        <dbReference type="EC" id="2.7.7.87"/>
    </reaction>
</comment>
<evidence type="ECO:0000259" key="15">
    <source>
        <dbReference type="PROSITE" id="PS51163"/>
    </source>
</evidence>
<evidence type="ECO:0000256" key="5">
    <source>
        <dbReference type="ARBA" id="ARBA00022490"/>
    </source>
</evidence>
<evidence type="ECO:0000313" key="17">
    <source>
        <dbReference type="Proteomes" id="UP000008548"/>
    </source>
</evidence>
<dbReference type="Gene3D" id="3.90.870.10">
    <property type="entry name" value="DHBP synthase"/>
    <property type="match status" value="1"/>
</dbReference>
<feature type="domain" description="YrdC-like" evidence="15">
    <location>
        <begin position="49"/>
        <end position="239"/>
    </location>
</feature>
<keyword evidence="7 13" id="KW-0819">tRNA processing</keyword>
<keyword evidence="10 13" id="KW-0067">ATP-binding</keyword>
<feature type="binding site" evidence="14">
    <location>
        <position position="180"/>
    </location>
    <ligand>
        <name>ATP</name>
        <dbReference type="ChEBI" id="CHEBI:30616"/>
    </ligand>
</feature>
<organism evidence="16 17">
    <name type="scientific">Rickettsia felis (strain ATCC VR-1525 / URRWXCal2)</name>
    <name type="common">Rickettsia azadi</name>
    <dbReference type="NCBI Taxonomy" id="315456"/>
    <lineage>
        <taxon>Bacteria</taxon>
        <taxon>Pseudomonadati</taxon>
        <taxon>Pseudomonadota</taxon>
        <taxon>Alphaproteobacteria</taxon>
        <taxon>Rickettsiales</taxon>
        <taxon>Rickettsiaceae</taxon>
        <taxon>Rickettsieae</taxon>
        <taxon>Rickettsia</taxon>
        <taxon>spotted fever group</taxon>
    </lineage>
</organism>
<evidence type="ECO:0000256" key="2">
    <source>
        <dbReference type="ARBA" id="ARBA00007663"/>
    </source>
</evidence>
<feature type="binding site" evidence="14">
    <location>
        <position position="71"/>
    </location>
    <ligand>
        <name>L-threonine</name>
        <dbReference type="ChEBI" id="CHEBI:57926"/>
    </ligand>
</feature>
<dbReference type="NCBIfam" id="TIGR00057">
    <property type="entry name" value="L-threonylcarbamoyladenylate synthase"/>
    <property type="match status" value="1"/>
</dbReference>
<feature type="binding site" evidence="14">
    <location>
        <position position="188"/>
    </location>
    <ligand>
        <name>ATP</name>
        <dbReference type="ChEBI" id="CHEBI:30616"/>
    </ligand>
</feature>
<comment type="subcellular location">
    <subcellularLocation>
        <location evidence="1 13">Cytoplasm</location>
    </subcellularLocation>
</comment>
<evidence type="ECO:0000256" key="3">
    <source>
        <dbReference type="ARBA" id="ARBA00012584"/>
    </source>
</evidence>
<keyword evidence="6 13" id="KW-0808">Transferase</keyword>
<feature type="binding site" evidence="14">
    <location>
        <position position="98"/>
    </location>
    <ligand>
        <name>ATP</name>
        <dbReference type="ChEBI" id="CHEBI:30616"/>
    </ligand>
</feature>
<reference evidence="16 17" key="1">
    <citation type="journal article" date="2005" name="PLoS Biol.">
        <title>The genome sequence of Rickettsia felis identifies the first putative conjugative plasmid in an obligate intracellular parasite.</title>
        <authorList>
            <person name="Ogata H."/>
            <person name="Renesto P."/>
            <person name="Audic S."/>
            <person name="Robert C."/>
            <person name="Blanc G."/>
            <person name="Fournier P.E."/>
            <person name="Parinello H."/>
            <person name="Claverie J.M."/>
            <person name="Raoult D."/>
        </authorList>
    </citation>
    <scope>NUCLEOTIDE SEQUENCE [LARGE SCALE GENOMIC DNA]</scope>
    <source>
        <strain evidence="17">ATCC VR-1525 / URRWXCal2</strain>
    </source>
</reference>
<feature type="binding site" evidence="14">
    <location>
        <position position="221"/>
    </location>
    <ligand>
        <name>L-threonine</name>
        <dbReference type="ChEBI" id="CHEBI:57926"/>
    </ligand>
</feature>
<dbReference type="GO" id="GO:0008033">
    <property type="term" value="P:tRNA processing"/>
    <property type="evidence" value="ECO:0007669"/>
    <property type="project" value="UniProtKB-KW"/>
</dbReference>
<feature type="binding site" evidence="14">
    <location>
        <position position="154"/>
    </location>
    <ligand>
        <name>ATP</name>
        <dbReference type="ChEBI" id="CHEBI:30616"/>
    </ligand>
</feature>
<evidence type="ECO:0000256" key="10">
    <source>
        <dbReference type="ARBA" id="ARBA00022840"/>
    </source>
</evidence>
<dbReference type="HOGENOM" id="CLU_031397_0_2_5"/>
<dbReference type="PIRSF" id="PIRSF004930">
    <property type="entry name" value="Tln_factor_SUA5"/>
    <property type="match status" value="1"/>
</dbReference>
<evidence type="ECO:0000256" key="13">
    <source>
        <dbReference type="PIRNR" id="PIRNR004930"/>
    </source>
</evidence>
<evidence type="ECO:0000256" key="1">
    <source>
        <dbReference type="ARBA" id="ARBA00004496"/>
    </source>
</evidence>
<dbReference type="AlphaFoldDB" id="Q4UJU3"/>
<dbReference type="GO" id="GO:0005524">
    <property type="term" value="F:ATP binding"/>
    <property type="evidence" value="ECO:0007669"/>
    <property type="project" value="UniProtKB-UniRule"/>
</dbReference>
<dbReference type="Pfam" id="PF01300">
    <property type="entry name" value="Sua5_yciO_yrdC"/>
    <property type="match status" value="1"/>
</dbReference>
<evidence type="ECO:0000256" key="9">
    <source>
        <dbReference type="ARBA" id="ARBA00022741"/>
    </source>
</evidence>
<feature type="binding site" evidence="14">
    <location>
        <position position="270"/>
    </location>
    <ligand>
        <name>ATP</name>
        <dbReference type="ChEBI" id="CHEBI:30616"/>
    </ligand>
</feature>
<accession>Q4UJU3</accession>
<dbReference type="FunFam" id="3.90.870.10:FF:000009">
    <property type="entry name" value="Threonylcarbamoyl-AMP synthase, putative"/>
    <property type="match status" value="1"/>
</dbReference>
<dbReference type="InterPro" id="IPR038385">
    <property type="entry name" value="Sua5/YwlC_C"/>
</dbReference>
<dbReference type="SUPFAM" id="SSF55821">
    <property type="entry name" value="YrdC/RibB"/>
    <property type="match status" value="1"/>
</dbReference>
<dbReference type="PROSITE" id="PS51163">
    <property type="entry name" value="YRDC"/>
    <property type="match status" value="1"/>
</dbReference>
<dbReference type="GO" id="GO:0000049">
    <property type="term" value="F:tRNA binding"/>
    <property type="evidence" value="ECO:0007669"/>
    <property type="project" value="TreeGrafter"/>
</dbReference>
<proteinExistence type="inferred from homology"/>
<keyword evidence="9 13" id="KW-0547">Nucleotide-binding</keyword>
<dbReference type="InterPro" id="IPR010923">
    <property type="entry name" value="T(6)A37_SUA5"/>
</dbReference>
<dbReference type="InterPro" id="IPR005145">
    <property type="entry name" value="Sua5_C"/>
</dbReference>
<dbReference type="Pfam" id="PF03481">
    <property type="entry name" value="Sua5_C"/>
    <property type="match status" value="1"/>
</dbReference>
<dbReference type="PANTHER" id="PTHR17490">
    <property type="entry name" value="SUA5"/>
    <property type="match status" value="1"/>
</dbReference>
<dbReference type="InterPro" id="IPR006070">
    <property type="entry name" value="Sua5-like_dom"/>
</dbReference>
<evidence type="ECO:0000256" key="4">
    <source>
        <dbReference type="ARBA" id="ARBA00015492"/>
    </source>
</evidence>
<evidence type="ECO:0000256" key="7">
    <source>
        <dbReference type="ARBA" id="ARBA00022694"/>
    </source>
</evidence>
<evidence type="ECO:0000313" key="16">
    <source>
        <dbReference type="EMBL" id="AAY62196.1"/>
    </source>
</evidence>
<keyword evidence="5 13" id="KW-0963">Cytoplasm</keyword>
<comment type="function">
    <text evidence="13">Required for the formation of a threonylcarbamoyl group on adenosine at position 37 (t(6)A37) in tRNAs that read codons beginning with adenine.</text>
</comment>
<keyword evidence="17" id="KW-1185">Reference proteome</keyword>
<protein>
    <recommendedName>
        <fullName evidence="4 13">Threonylcarbamoyl-AMP synthase</fullName>
        <shortName evidence="13">TC-AMP synthase</shortName>
        <ecNumber evidence="3 13">2.7.7.87</ecNumber>
    </recommendedName>
    <alternativeName>
        <fullName evidence="11 13">L-threonylcarbamoyladenylate synthase</fullName>
    </alternativeName>
</protein>
<feature type="binding site" evidence="14">
    <location>
        <position position="158"/>
    </location>
    <ligand>
        <name>L-threonine</name>
        <dbReference type="ChEBI" id="CHEBI:57926"/>
    </ligand>
</feature>
<gene>
    <name evidence="16" type="ordered locus">RF_1345</name>
</gene>
<dbReference type="GO" id="GO:0006450">
    <property type="term" value="P:regulation of translational fidelity"/>
    <property type="evidence" value="ECO:0007669"/>
    <property type="project" value="TreeGrafter"/>
</dbReference>
<dbReference type="PANTHER" id="PTHR17490:SF16">
    <property type="entry name" value="THREONYLCARBAMOYL-AMP SYNTHASE"/>
    <property type="match status" value="1"/>
</dbReference>
<dbReference type="Proteomes" id="UP000008548">
    <property type="component" value="Chromosome"/>
</dbReference>
<feature type="binding site" evidence="14">
    <location>
        <position position="94"/>
    </location>
    <ligand>
        <name>ATP</name>
        <dbReference type="ChEBI" id="CHEBI:30616"/>
    </ligand>
</feature>
<evidence type="ECO:0000256" key="6">
    <source>
        <dbReference type="ARBA" id="ARBA00022679"/>
    </source>
</evidence>
<dbReference type="InterPro" id="IPR017945">
    <property type="entry name" value="DHBP_synth_RibB-like_a/b_dom"/>
</dbReference>
<feature type="binding site" evidence="14">
    <location>
        <position position="235"/>
    </location>
    <ligand>
        <name>ATP</name>
        <dbReference type="ChEBI" id="CHEBI:30616"/>
    </ligand>
</feature>
<feature type="binding site" evidence="14">
    <location>
        <position position="103"/>
    </location>
    <ligand>
        <name>L-threonine</name>
        <dbReference type="ChEBI" id="CHEBI:57926"/>
    </ligand>
</feature>
<dbReference type="Gene3D" id="3.40.50.11030">
    <property type="entry name" value="Threonylcarbamoyl-AMP synthase, C-terminal domain"/>
    <property type="match status" value="1"/>
</dbReference>
<feature type="binding site" evidence="14">
    <location>
        <position position="178"/>
    </location>
    <ligand>
        <name>L-threonine</name>
        <dbReference type="ChEBI" id="CHEBI:57926"/>
    </ligand>
</feature>
<evidence type="ECO:0000256" key="8">
    <source>
        <dbReference type="ARBA" id="ARBA00022695"/>
    </source>
</evidence>
<dbReference type="GO" id="GO:0003725">
    <property type="term" value="F:double-stranded RNA binding"/>
    <property type="evidence" value="ECO:0007669"/>
    <property type="project" value="UniProtKB-UniRule"/>
</dbReference>
<evidence type="ECO:0000256" key="14">
    <source>
        <dbReference type="PIRSR" id="PIRSR004930-1"/>
    </source>
</evidence>
<dbReference type="GO" id="GO:0005737">
    <property type="term" value="C:cytoplasm"/>
    <property type="evidence" value="ECO:0007669"/>
    <property type="project" value="UniProtKB-SubCell"/>
</dbReference>
<evidence type="ECO:0000256" key="12">
    <source>
        <dbReference type="ARBA" id="ARBA00048366"/>
    </source>
</evidence>
<dbReference type="STRING" id="315456.RF_1345"/>
<keyword evidence="8 13" id="KW-0548">Nucleotidyltransferase</keyword>
<dbReference type="EC" id="2.7.7.87" evidence="3 13"/>
<evidence type="ECO:0000256" key="11">
    <source>
        <dbReference type="ARBA" id="ARBA00029774"/>
    </source>
</evidence>
<sequence length="361" mass="39642">MNHFYLCHPVIYSRDPVKISILLIFLVVFLDTVEGPRYDTELVKTKITKLMFSKAVQFIKSGKVVVFPTETVYGIGADATNNEACLKIFQFKNRPAINPLIVHVSSIEQAKEIGEFNDLATKIAEKFWPGPLSIVVSLKENANIAPSVTAGLNTIAIRIPSYPLALELIRQSGVPIAAPSANPSNYISPTNAEHVTKHFKDNQEIFILAPEIYQSEYGLESTIIDTTTATPTILREGFITAEILEEVLGVKVFKVTNDVVKAPGMLAKHYSPNVPVRLNATNLEDREIGLNFGNSNLTGKFSLNLSLKGELIEAAANLYAYLRILDDYAASHDVRGIAVAPIPRVNIGAAINDRLKRAAKL</sequence>
<name>Q4UJU3_RICFE</name>
<dbReference type="eggNOG" id="COG0009">
    <property type="taxonomic scope" value="Bacteria"/>
</dbReference>
<dbReference type="GO" id="GO:0061710">
    <property type="term" value="F:L-threonylcarbamoyladenylate synthase"/>
    <property type="evidence" value="ECO:0007669"/>
    <property type="project" value="UniProtKB-EC"/>
</dbReference>